<evidence type="ECO:0000313" key="2">
    <source>
        <dbReference type="Proteomes" id="UP000805193"/>
    </source>
</evidence>
<protein>
    <submittedName>
        <fullName evidence="1">Uncharacterized protein</fullName>
    </submittedName>
</protein>
<dbReference type="Proteomes" id="UP000805193">
    <property type="component" value="Unassembled WGS sequence"/>
</dbReference>
<sequence>DDRTLISTALGKIASFYYMSHESIRLLYETLQVDSSVEKILRALTQVKEYSELPVRHNEDLINGDLAKSCPVAVDSSTFNSPHTKAHLLFQAHFSRLQLPCSDYKTDTKSVLDQAIRLLQAIIDIVGNQGWLCPALSGIILLQMIIQARWHTDNTLLTLPHIDDAAVVCFKSISVDSLPEAVQLCNESPKELEKALHEKLQERQLHQVMDTLRQLPNQRVRLYIEEISVAEKQDWTPIKLECIRGPVPDDHWVPVRSNGEYVLQAEVSQQHGRGKGGSFRALAPCFPKPKDEGWFLVLGHAQRKELIALKRVGSLRSNSKQHLTFRAPQEVGRVVYTFYLMSDSYLGLDQQYTVCLDVQEAGSKAYN</sequence>
<comment type="caution">
    <text evidence="1">The sequence shown here is derived from an EMBL/GenBank/DDBJ whole genome shotgun (WGS) entry which is preliminary data.</text>
</comment>
<gene>
    <name evidence="1" type="ORF">HPB47_010908</name>
</gene>
<organism evidence="1 2">
    <name type="scientific">Ixodes persulcatus</name>
    <name type="common">Taiga tick</name>
    <dbReference type="NCBI Taxonomy" id="34615"/>
    <lineage>
        <taxon>Eukaryota</taxon>
        <taxon>Metazoa</taxon>
        <taxon>Ecdysozoa</taxon>
        <taxon>Arthropoda</taxon>
        <taxon>Chelicerata</taxon>
        <taxon>Arachnida</taxon>
        <taxon>Acari</taxon>
        <taxon>Parasitiformes</taxon>
        <taxon>Ixodida</taxon>
        <taxon>Ixodoidea</taxon>
        <taxon>Ixodidae</taxon>
        <taxon>Ixodinae</taxon>
        <taxon>Ixodes</taxon>
    </lineage>
</organism>
<proteinExistence type="predicted"/>
<dbReference type="EMBL" id="JABSTQ010011389">
    <property type="protein sequence ID" value="KAG0411957.1"/>
    <property type="molecule type" value="Genomic_DNA"/>
</dbReference>
<feature type="non-terminal residue" evidence="1">
    <location>
        <position position="1"/>
    </location>
</feature>
<name>A0AC60NXZ7_IXOPE</name>
<evidence type="ECO:0000313" key="1">
    <source>
        <dbReference type="EMBL" id="KAG0411957.1"/>
    </source>
</evidence>
<reference evidence="1 2" key="1">
    <citation type="journal article" date="2020" name="Cell">
        <title>Large-Scale Comparative Analyses of Tick Genomes Elucidate Their Genetic Diversity and Vector Capacities.</title>
        <authorList>
            <consortium name="Tick Genome and Microbiome Consortium (TIGMIC)"/>
            <person name="Jia N."/>
            <person name="Wang J."/>
            <person name="Shi W."/>
            <person name="Du L."/>
            <person name="Sun Y."/>
            <person name="Zhan W."/>
            <person name="Jiang J.F."/>
            <person name="Wang Q."/>
            <person name="Zhang B."/>
            <person name="Ji P."/>
            <person name="Bell-Sakyi L."/>
            <person name="Cui X.M."/>
            <person name="Yuan T.T."/>
            <person name="Jiang B.G."/>
            <person name="Yang W.F."/>
            <person name="Lam T.T."/>
            <person name="Chang Q.C."/>
            <person name="Ding S.J."/>
            <person name="Wang X.J."/>
            <person name="Zhu J.G."/>
            <person name="Ruan X.D."/>
            <person name="Zhao L."/>
            <person name="Wei J.T."/>
            <person name="Ye R.Z."/>
            <person name="Que T.C."/>
            <person name="Du C.H."/>
            <person name="Zhou Y.H."/>
            <person name="Cheng J.X."/>
            <person name="Dai P.F."/>
            <person name="Guo W.B."/>
            <person name="Han X.H."/>
            <person name="Huang E.J."/>
            <person name="Li L.F."/>
            <person name="Wei W."/>
            <person name="Gao Y.C."/>
            <person name="Liu J.Z."/>
            <person name="Shao H.Z."/>
            <person name="Wang X."/>
            <person name="Wang C.C."/>
            <person name="Yang T.C."/>
            <person name="Huo Q.B."/>
            <person name="Li W."/>
            <person name="Chen H.Y."/>
            <person name="Chen S.E."/>
            <person name="Zhou L.G."/>
            <person name="Ni X.B."/>
            <person name="Tian J.H."/>
            <person name="Sheng Y."/>
            <person name="Liu T."/>
            <person name="Pan Y.S."/>
            <person name="Xia L.Y."/>
            <person name="Li J."/>
            <person name="Zhao F."/>
            <person name="Cao W.C."/>
        </authorList>
    </citation>
    <scope>NUCLEOTIDE SEQUENCE [LARGE SCALE GENOMIC DNA]</scope>
    <source>
        <strain evidence="1">Iper-2018</strain>
    </source>
</reference>
<accession>A0AC60NXZ7</accession>
<keyword evidence="2" id="KW-1185">Reference proteome</keyword>